<dbReference type="EMBL" id="JBHSOW010000017">
    <property type="protein sequence ID" value="MFC5648574.1"/>
    <property type="molecule type" value="Genomic_DNA"/>
</dbReference>
<organism evidence="1 2">
    <name type="scientific">Paenibacillus solisilvae</name>
    <dbReference type="NCBI Taxonomy" id="2486751"/>
    <lineage>
        <taxon>Bacteria</taxon>
        <taxon>Bacillati</taxon>
        <taxon>Bacillota</taxon>
        <taxon>Bacilli</taxon>
        <taxon>Bacillales</taxon>
        <taxon>Paenibacillaceae</taxon>
        <taxon>Paenibacillus</taxon>
    </lineage>
</organism>
<evidence type="ECO:0000313" key="1">
    <source>
        <dbReference type="EMBL" id="MFC5648574.1"/>
    </source>
</evidence>
<reference evidence="2" key="1">
    <citation type="journal article" date="2019" name="Int. J. Syst. Evol. Microbiol.">
        <title>The Global Catalogue of Microorganisms (GCM) 10K type strain sequencing project: providing services to taxonomists for standard genome sequencing and annotation.</title>
        <authorList>
            <consortium name="The Broad Institute Genomics Platform"/>
            <consortium name="The Broad Institute Genome Sequencing Center for Infectious Disease"/>
            <person name="Wu L."/>
            <person name="Ma J."/>
        </authorList>
    </citation>
    <scope>NUCLEOTIDE SEQUENCE [LARGE SCALE GENOMIC DNA]</scope>
    <source>
        <strain evidence="2">CGMCC 1.3240</strain>
    </source>
</reference>
<dbReference type="InterPro" id="IPR011044">
    <property type="entry name" value="Quino_amine_DH_bsu"/>
</dbReference>
<protein>
    <submittedName>
        <fullName evidence="1">DUF6528 family protein</fullName>
    </submittedName>
</protein>
<comment type="caution">
    <text evidence="1">The sequence shown here is derived from an EMBL/GenBank/DDBJ whole genome shotgun (WGS) entry which is preliminary data.</text>
</comment>
<sequence length="258" mass="27693">MEAKDYAEPAKSKVVADKREADAVSRSSGEAGRYIAATDQASHAILVLDPAAADWNDEHAVIWRWSPEESNGFRGLTAAWGLPTEAKIRPCAVWGGLWLVTTDSLGLVAIIPYPEGGSRKWGRNVGGNPHSAELLPGGNLAVAASTGGWVRVYASSQGPDSGVYAEYAMPGAHGVVWDSRMNLLWTVGNDHVAALRVGGSDAAPELREMNLYRLPTRHGHDLQPVSGDPGRLWVSTGAAVISSRSRRGFSTRTTRERR</sequence>
<accession>A0ABW0VV56</accession>
<gene>
    <name evidence="1" type="ORF">ACFPYJ_05425</name>
</gene>
<dbReference type="SUPFAM" id="SSF50969">
    <property type="entry name" value="YVTN repeat-like/Quinoprotein amine dehydrogenase"/>
    <property type="match status" value="1"/>
</dbReference>
<dbReference type="Pfam" id="PF20138">
    <property type="entry name" value="DUF6528"/>
    <property type="match status" value="1"/>
</dbReference>
<proteinExistence type="predicted"/>
<evidence type="ECO:0000313" key="2">
    <source>
        <dbReference type="Proteomes" id="UP001596047"/>
    </source>
</evidence>
<dbReference type="RefSeq" id="WP_379187036.1">
    <property type="nucleotide sequence ID" value="NZ_JBHSOW010000017.1"/>
</dbReference>
<dbReference type="InterPro" id="IPR045383">
    <property type="entry name" value="DUF6528"/>
</dbReference>
<name>A0ABW0VV56_9BACL</name>
<dbReference type="Proteomes" id="UP001596047">
    <property type="component" value="Unassembled WGS sequence"/>
</dbReference>
<keyword evidence="2" id="KW-1185">Reference proteome</keyword>